<name>A0AAU6U1Q0_UNCXX</name>
<dbReference type="AlphaFoldDB" id="A0AAU6U1Q0"/>
<protein>
    <submittedName>
        <fullName evidence="2">Glycosyltransferase family 4 protein</fullName>
    </submittedName>
</protein>
<gene>
    <name evidence="2" type="ORF">MRM75_15615</name>
</gene>
<dbReference type="InterPro" id="IPR028098">
    <property type="entry name" value="Glyco_trans_4-like_N"/>
</dbReference>
<feature type="domain" description="Glycosyltransferase subfamily 4-like N-terminal" evidence="1">
    <location>
        <begin position="22"/>
        <end position="181"/>
    </location>
</feature>
<evidence type="ECO:0000313" key="2">
    <source>
        <dbReference type="EMBL" id="XAG68054.1"/>
    </source>
</evidence>
<dbReference type="Pfam" id="PF13579">
    <property type="entry name" value="Glyco_trans_4_4"/>
    <property type="match status" value="1"/>
</dbReference>
<dbReference type="SUPFAM" id="SSF53756">
    <property type="entry name" value="UDP-Glycosyltransferase/glycogen phosphorylase"/>
    <property type="match status" value="1"/>
</dbReference>
<dbReference type="EMBL" id="CP095353">
    <property type="protein sequence ID" value="XAG68054.1"/>
    <property type="molecule type" value="Genomic_DNA"/>
</dbReference>
<dbReference type="PANTHER" id="PTHR12526">
    <property type="entry name" value="GLYCOSYLTRANSFERASE"/>
    <property type="match status" value="1"/>
</dbReference>
<dbReference type="PANTHER" id="PTHR12526:SF638">
    <property type="entry name" value="SPORE COAT PROTEIN SA"/>
    <property type="match status" value="1"/>
</dbReference>
<dbReference type="GO" id="GO:0016757">
    <property type="term" value="F:glycosyltransferase activity"/>
    <property type="evidence" value="ECO:0007669"/>
    <property type="project" value="TreeGrafter"/>
</dbReference>
<evidence type="ECO:0000259" key="1">
    <source>
        <dbReference type="Pfam" id="PF13579"/>
    </source>
</evidence>
<proteinExistence type="predicted"/>
<dbReference type="CDD" id="cd03808">
    <property type="entry name" value="GT4_CapM-like"/>
    <property type="match status" value="1"/>
</dbReference>
<dbReference type="Pfam" id="PF13692">
    <property type="entry name" value="Glyco_trans_1_4"/>
    <property type="match status" value="1"/>
</dbReference>
<reference evidence="2" key="1">
    <citation type="submission" date="2022-03" db="EMBL/GenBank/DDBJ databases">
        <title>Sea Food Isolates.</title>
        <authorList>
            <person name="Li c."/>
        </authorList>
    </citation>
    <scope>NUCLEOTIDE SEQUENCE</scope>
    <source>
        <strain evidence="2">19CA06SA08-2</strain>
    </source>
</reference>
<dbReference type="Gene3D" id="3.40.50.2000">
    <property type="entry name" value="Glycogen Phosphorylase B"/>
    <property type="match status" value="2"/>
</dbReference>
<organism evidence="2">
    <name type="scientific">bacterium 19CA06SA08-2</name>
    <dbReference type="NCBI Taxonomy" id="2920658"/>
    <lineage>
        <taxon>Bacteria</taxon>
    </lineage>
</organism>
<sequence>MKKRFLMVAGYPDSLLNFRGPLLNALVAAGLDVHVAAPDLPANSEVRQRLEALGVQVHEVPLNRTGINPVSDFCSLFKLWRLMRRLKPDLSLAYTIKPVIYGNVAAWLAGVPHRFALITGLGYAFQGEAGQRSWLKKIVQNLYRIALAKVNKVFFQNPDDEALFYDQGILNSANRKTVVVNGSGIDVDSFTVAHFPETTQFLLIARLLCDKGVREYVQAATKVRKQYPNTVFGLVGWIDENPNAIDGDELQSWVDSGVVKFYGRLADVKPAIADSSVYVLPSYREGTPRTVLEAMAMGRAVITTDAPGCRETVVHGKNGFLVPVKSTTELAAAMIHFIEKPELVVTMGRVSRLFAEEKYDVRKVNNHMLREMGIK</sequence>
<accession>A0AAU6U1Q0</accession>